<protein>
    <submittedName>
        <fullName evidence="1">Uncharacterized protein</fullName>
    </submittedName>
</protein>
<name>A0AAD2J7G7_NEIME</name>
<reference evidence="1 2" key="1">
    <citation type="submission" date="2016-02" db="EMBL/GenBank/DDBJ databases">
        <authorList>
            <consortium name="Pathogen Informatics"/>
        </authorList>
    </citation>
    <scope>NUCLEOTIDE SEQUENCE [LARGE SCALE GENOMIC DNA]</scope>
    <source>
        <strain evidence="1 2">2842STDY5881531</strain>
    </source>
</reference>
<dbReference type="AlphaFoldDB" id="A0AAD2J7G7"/>
<accession>A0AAD2J7G7</accession>
<evidence type="ECO:0000313" key="1">
    <source>
        <dbReference type="EMBL" id="CWT80804.1"/>
    </source>
</evidence>
<sequence>MIENNKLNNTKHTAVIPTQVGIWNVESKKPFCPISFCSKMTGPAASDGIFVQPQSCANASIGLSLAALLAGIKPNAMPIPVEQATAPMTDMAEMSIGKSVTK</sequence>
<dbReference type="Proteomes" id="UP000069876">
    <property type="component" value="Unassembled WGS sequence"/>
</dbReference>
<evidence type="ECO:0000313" key="2">
    <source>
        <dbReference type="Proteomes" id="UP000069876"/>
    </source>
</evidence>
<proteinExistence type="predicted"/>
<gene>
    <name evidence="1" type="ORF">ERS514851_00485</name>
</gene>
<dbReference type="EMBL" id="FFEF01000003">
    <property type="protein sequence ID" value="CWT80804.1"/>
    <property type="molecule type" value="Genomic_DNA"/>
</dbReference>
<organism evidence="1 2">
    <name type="scientific">Neisseria meningitidis</name>
    <dbReference type="NCBI Taxonomy" id="487"/>
    <lineage>
        <taxon>Bacteria</taxon>
        <taxon>Pseudomonadati</taxon>
        <taxon>Pseudomonadota</taxon>
        <taxon>Betaproteobacteria</taxon>
        <taxon>Neisseriales</taxon>
        <taxon>Neisseriaceae</taxon>
        <taxon>Neisseria</taxon>
    </lineage>
</organism>
<comment type="caution">
    <text evidence="1">The sequence shown here is derived from an EMBL/GenBank/DDBJ whole genome shotgun (WGS) entry which is preliminary data.</text>
</comment>